<accession>A0A4U0PNG9</accession>
<dbReference type="InterPro" id="IPR003488">
    <property type="entry name" value="DprA"/>
</dbReference>
<reference evidence="3 4" key="1">
    <citation type="submission" date="2019-04" db="EMBL/GenBank/DDBJ databases">
        <title>Chitiniphilus eburnea sp. nov., a novel chitinolytic bacterium isolated from aquaculture sludge.</title>
        <authorList>
            <person name="Sheng M."/>
        </authorList>
    </citation>
    <scope>NUCLEOTIDE SEQUENCE [LARGE SCALE GENOMIC DNA]</scope>
    <source>
        <strain evidence="3 4">HX-2-15</strain>
    </source>
</reference>
<name>A0A4U0PNG9_9NEIS</name>
<dbReference type="PANTHER" id="PTHR43022">
    <property type="entry name" value="PROTEIN SMF"/>
    <property type="match status" value="1"/>
</dbReference>
<dbReference type="Pfam" id="PF02481">
    <property type="entry name" value="DNA_processg_A"/>
    <property type="match status" value="1"/>
</dbReference>
<comment type="similarity">
    <text evidence="1">Belongs to the DprA/Smf family.</text>
</comment>
<proteinExistence type="inferred from homology"/>
<sequence length="295" mass="33100">MGTSEALFSRLSFSPAREMAAYEALWSHTKASFKTIADLFRQSPDQFPSNLVTEEEINQTLPLILEHLKKANIDNFGVRLNGSFEYPERLRDAAHPIEFFYYRGWWDLVSTPCVAVVGTRNPSEEGVRRTRKLVKKLVEDGFTIVSGLAKGVDTAAHTAAIEAGGDTIAVIGTPITHYYPPENRALQDLIAKEFLLISQVPIQRYSQQGINGNRLFFPERNITMSALTKATIIIEAGETSGTLTQARAALNQGRKLFILDSCFSNSKLTWPQKYLEQGAIRVREYEDIQRELVQA</sequence>
<dbReference type="Gene3D" id="3.40.50.450">
    <property type="match status" value="1"/>
</dbReference>
<keyword evidence="4" id="KW-1185">Reference proteome</keyword>
<feature type="domain" description="Smf/DprA SLOG" evidence="2">
    <location>
        <begin position="83"/>
        <end position="291"/>
    </location>
</feature>
<dbReference type="InterPro" id="IPR057666">
    <property type="entry name" value="DrpA_SLOG"/>
</dbReference>
<evidence type="ECO:0000259" key="2">
    <source>
        <dbReference type="Pfam" id="PF02481"/>
    </source>
</evidence>
<protein>
    <submittedName>
        <fullName evidence="3">DNA-processing protein DprA</fullName>
    </submittedName>
</protein>
<gene>
    <name evidence="3" type="ORF">FAZ21_14655</name>
</gene>
<dbReference type="AlphaFoldDB" id="A0A4U0PNG9"/>
<comment type="caution">
    <text evidence="3">The sequence shown here is derived from an EMBL/GenBank/DDBJ whole genome shotgun (WGS) entry which is preliminary data.</text>
</comment>
<evidence type="ECO:0000313" key="4">
    <source>
        <dbReference type="Proteomes" id="UP000310016"/>
    </source>
</evidence>
<dbReference type="EMBL" id="SUMF01000020">
    <property type="protein sequence ID" value="TJZ69756.1"/>
    <property type="molecule type" value="Genomic_DNA"/>
</dbReference>
<dbReference type="PANTHER" id="PTHR43022:SF1">
    <property type="entry name" value="PROTEIN SMF"/>
    <property type="match status" value="1"/>
</dbReference>
<dbReference type="OrthoDB" id="9785707at2"/>
<dbReference type="Proteomes" id="UP000310016">
    <property type="component" value="Unassembled WGS sequence"/>
</dbReference>
<organism evidence="3 4">
    <name type="scientific">Chitiniphilus eburneus</name>
    <dbReference type="NCBI Taxonomy" id="2571148"/>
    <lineage>
        <taxon>Bacteria</taxon>
        <taxon>Pseudomonadati</taxon>
        <taxon>Pseudomonadota</taxon>
        <taxon>Betaproteobacteria</taxon>
        <taxon>Neisseriales</taxon>
        <taxon>Chitinibacteraceae</taxon>
        <taxon>Chitiniphilus</taxon>
    </lineage>
</organism>
<dbReference type="GO" id="GO:0009294">
    <property type="term" value="P:DNA-mediated transformation"/>
    <property type="evidence" value="ECO:0007669"/>
    <property type="project" value="InterPro"/>
</dbReference>
<dbReference type="SUPFAM" id="SSF102405">
    <property type="entry name" value="MCP/YpsA-like"/>
    <property type="match status" value="1"/>
</dbReference>
<evidence type="ECO:0000313" key="3">
    <source>
        <dbReference type="EMBL" id="TJZ69756.1"/>
    </source>
</evidence>
<evidence type="ECO:0000256" key="1">
    <source>
        <dbReference type="ARBA" id="ARBA00006525"/>
    </source>
</evidence>
<dbReference type="RefSeq" id="WP_136774193.1">
    <property type="nucleotide sequence ID" value="NZ_SUMF01000020.1"/>
</dbReference>